<organism evidence="2 3">
    <name type="scientific">Tanacetum coccineum</name>
    <dbReference type="NCBI Taxonomy" id="301880"/>
    <lineage>
        <taxon>Eukaryota</taxon>
        <taxon>Viridiplantae</taxon>
        <taxon>Streptophyta</taxon>
        <taxon>Embryophyta</taxon>
        <taxon>Tracheophyta</taxon>
        <taxon>Spermatophyta</taxon>
        <taxon>Magnoliopsida</taxon>
        <taxon>eudicotyledons</taxon>
        <taxon>Gunneridae</taxon>
        <taxon>Pentapetalae</taxon>
        <taxon>asterids</taxon>
        <taxon>campanulids</taxon>
        <taxon>Asterales</taxon>
        <taxon>Asteraceae</taxon>
        <taxon>Asteroideae</taxon>
        <taxon>Anthemideae</taxon>
        <taxon>Anthemidinae</taxon>
        <taxon>Tanacetum</taxon>
    </lineage>
</organism>
<accession>A0ABQ4WDY4</accession>
<gene>
    <name evidence="2" type="ORF">Tco_0624404</name>
</gene>
<keyword evidence="1" id="KW-1133">Transmembrane helix</keyword>
<keyword evidence="3" id="KW-1185">Reference proteome</keyword>
<evidence type="ECO:0000313" key="3">
    <source>
        <dbReference type="Proteomes" id="UP001151760"/>
    </source>
</evidence>
<evidence type="ECO:0000313" key="2">
    <source>
        <dbReference type="EMBL" id="GJS51042.1"/>
    </source>
</evidence>
<comment type="caution">
    <text evidence="2">The sequence shown here is derived from an EMBL/GenBank/DDBJ whole genome shotgun (WGS) entry which is preliminary data.</text>
</comment>
<evidence type="ECO:0000256" key="1">
    <source>
        <dbReference type="SAM" id="Phobius"/>
    </source>
</evidence>
<reference evidence="2" key="2">
    <citation type="submission" date="2022-01" db="EMBL/GenBank/DDBJ databases">
        <authorList>
            <person name="Yamashiro T."/>
            <person name="Shiraishi A."/>
            <person name="Satake H."/>
            <person name="Nakayama K."/>
        </authorList>
    </citation>
    <scope>NUCLEOTIDE SEQUENCE</scope>
</reference>
<reference evidence="2" key="1">
    <citation type="journal article" date="2022" name="Int. J. Mol. Sci.">
        <title>Draft Genome of Tanacetum Coccineum: Genomic Comparison of Closely Related Tanacetum-Family Plants.</title>
        <authorList>
            <person name="Yamashiro T."/>
            <person name="Shiraishi A."/>
            <person name="Nakayama K."/>
            <person name="Satake H."/>
        </authorList>
    </citation>
    <scope>NUCLEOTIDE SEQUENCE</scope>
</reference>
<sequence>MHKSYPPAGAAAMPRLFPCLLNLMLVMIVCFCCVIVDVVVIGFAVAVVVVCCIPTLNSCLPVHSPMFIASCKSQSFEKEVMFPLIPS</sequence>
<proteinExistence type="predicted"/>
<protein>
    <submittedName>
        <fullName evidence="2">Uncharacterized protein</fullName>
    </submittedName>
</protein>
<keyword evidence="1" id="KW-0812">Transmembrane</keyword>
<keyword evidence="1" id="KW-0472">Membrane</keyword>
<dbReference type="Proteomes" id="UP001151760">
    <property type="component" value="Unassembled WGS sequence"/>
</dbReference>
<dbReference type="EMBL" id="BQNB010008558">
    <property type="protein sequence ID" value="GJS51042.1"/>
    <property type="molecule type" value="Genomic_DNA"/>
</dbReference>
<name>A0ABQ4WDY4_9ASTR</name>
<feature type="transmembrane region" description="Helical" evidence="1">
    <location>
        <begin position="20"/>
        <end position="50"/>
    </location>
</feature>